<dbReference type="InterPro" id="IPR016488">
    <property type="entry name" value="NADH_Ub_cplx-1_asu_su-6"/>
</dbReference>
<dbReference type="EMBL" id="JANCYW010000001">
    <property type="protein sequence ID" value="KAK4534101.1"/>
    <property type="molecule type" value="Genomic_DNA"/>
</dbReference>
<name>A0AAV9IPT8_CYACA</name>
<keyword evidence="5" id="KW-0999">Mitochondrion inner membrane</keyword>
<evidence type="ECO:0000256" key="5">
    <source>
        <dbReference type="ARBA" id="ARBA00022792"/>
    </source>
</evidence>
<accession>A0AAV9IPT8</accession>
<dbReference type="GO" id="GO:0006979">
    <property type="term" value="P:response to oxidative stress"/>
    <property type="evidence" value="ECO:0007669"/>
    <property type="project" value="TreeGrafter"/>
</dbReference>
<keyword evidence="7" id="KW-0496">Mitochondrion</keyword>
<dbReference type="PANTHER" id="PTHR12964">
    <property type="entry name" value="NADH-UBIQUINONE OXIDOREDUCTASE B14 SUBUNIT"/>
    <property type="match status" value="1"/>
</dbReference>
<evidence type="ECO:0000256" key="6">
    <source>
        <dbReference type="ARBA" id="ARBA00022982"/>
    </source>
</evidence>
<keyword evidence="4" id="KW-0679">Respiratory chain</keyword>
<comment type="similarity">
    <text evidence="2">Belongs to the complex I LYR family.</text>
</comment>
<organism evidence="11 12">
    <name type="scientific">Cyanidium caldarium</name>
    <name type="common">Red alga</name>
    <dbReference type="NCBI Taxonomy" id="2771"/>
    <lineage>
        <taxon>Eukaryota</taxon>
        <taxon>Rhodophyta</taxon>
        <taxon>Bangiophyceae</taxon>
        <taxon>Cyanidiales</taxon>
        <taxon>Cyanidiaceae</taxon>
        <taxon>Cyanidium</taxon>
    </lineage>
</organism>
<evidence type="ECO:0000256" key="7">
    <source>
        <dbReference type="ARBA" id="ARBA00023128"/>
    </source>
</evidence>
<keyword evidence="3" id="KW-0813">Transport</keyword>
<dbReference type="Pfam" id="PF05347">
    <property type="entry name" value="Complex1_LYR"/>
    <property type="match status" value="1"/>
</dbReference>
<evidence type="ECO:0000256" key="3">
    <source>
        <dbReference type="ARBA" id="ARBA00022448"/>
    </source>
</evidence>
<feature type="domain" description="Complex 1 LYR protein" evidence="10">
    <location>
        <begin position="39"/>
        <end position="99"/>
    </location>
</feature>
<gene>
    <name evidence="11" type="ORF">CDCA_CDCA01G0126</name>
</gene>
<dbReference type="GO" id="GO:0045271">
    <property type="term" value="C:respiratory chain complex I"/>
    <property type="evidence" value="ECO:0007669"/>
    <property type="project" value="InterPro"/>
</dbReference>
<dbReference type="Proteomes" id="UP001301350">
    <property type="component" value="Unassembled WGS sequence"/>
</dbReference>
<proteinExistence type="inferred from homology"/>
<dbReference type="InterPro" id="IPR045299">
    <property type="entry name" value="Complex1_LYR_NDUFA6_LYRM6"/>
</dbReference>
<keyword evidence="12" id="KW-1185">Reference proteome</keyword>
<keyword evidence="6" id="KW-0249">Electron transport</keyword>
<feature type="compositionally biased region" description="Basic and acidic residues" evidence="9">
    <location>
        <begin position="1"/>
        <end position="16"/>
    </location>
</feature>
<evidence type="ECO:0000256" key="2">
    <source>
        <dbReference type="ARBA" id="ARBA00009508"/>
    </source>
</evidence>
<evidence type="ECO:0000313" key="12">
    <source>
        <dbReference type="Proteomes" id="UP001301350"/>
    </source>
</evidence>
<reference evidence="11 12" key="1">
    <citation type="submission" date="2022-07" db="EMBL/GenBank/DDBJ databases">
        <title>Genome-wide signatures of adaptation to extreme environments.</title>
        <authorList>
            <person name="Cho C.H."/>
            <person name="Yoon H.S."/>
        </authorList>
    </citation>
    <scope>NUCLEOTIDE SEQUENCE [LARGE SCALE GENOMIC DNA]</scope>
    <source>
        <strain evidence="11 12">DBV 063 E5</strain>
    </source>
</reference>
<dbReference type="PANTHER" id="PTHR12964:SF0">
    <property type="entry name" value="NADH DEHYDROGENASE [UBIQUINONE] 1 ALPHA SUBCOMPLEX SUBUNIT 6"/>
    <property type="match status" value="1"/>
</dbReference>
<comment type="caution">
    <text evidence="11">The sequence shown here is derived from an EMBL/GenBank/DDBJ whole genome shotgun (WGS) entry which is preliminary data.</text>
</comment>
<dbReference type="CDD" id="cd20266">
    <property type="entry name" value="Complex1_LYR_NDUFA6_LYRM6"/>
    <property type="match status" value="1"/>
</dbReference>
<dbReference type="AlphaFoldDB" id="A0AAV9IPT8"/>
<evidence type="ECO:0000259" key="10">
    <source>
        <dbReference type="Pfam" id="PF05347"/>
    </source>
</evidence>
<evidence type="ECO:0000256" key="9">
    <source>
        <dbReference type="SAM" id="MobiDB-lite"/>
    </source>
</evidence>
<evidence type="ECO:0000256" key="8">
    <source>
        <dbReference type="ARBA" id="ARBA00023136"/>
    </source>
</evidence>
<evidence type="ECO:0000256" key="4">
    <source>
        <dbReference type="ARBA" id="ARBA00022660"/>
    </source>
</evidence>
<feature type="region of interest" description="Disordered" evidence="9">
    <location>
        <begin position="1"/>
        <end position="36"/>
    </location>
</feature>
<protein>
    <recommendedName>
        <fullName evidence="10">Complex 1 LYR protein domain-containing protein</fullName>
    </recommendedName>
</protein>
<keyword evidence="8" id="KW-0472">Membrane</keyword>
<comment type="subcellular location">
    <subcellularLocation>
        <location evidence="1">Mitochondrion inner membrane</location>
        <topology evidence="1">Peripheral membrane protein</topology>
        <orientation evidence="1">Matrix side</orientation>
    </subcellularLocation>
</comment>
<sequence>MGGEGEGARDPSRRVYTDTGGSGRDSTEGMSRTPEEAHRRVLALYRECLRAIPQMKNDYTLSEDWQTLRDVLRDQFVRNADVRDMRVVDILVFKGRQELMEVKAQWKARHHVMQYISHYEERVHQMVSARHREKMAREAAQAQADAVTAEAGAAPVDTDADPLTTDPQVMARRRHQLREWRRKKVTPDWVLTWEQYLKWRAEEEAKFRAFAVANGLFSTEELEQNRQYVASMKGSPLRNTQCRVM</sequence>
<evidence type="ECO:0000256" key="1">
    <source>
        <dbReference type="ARBA" id="ARBA00004443"/>
    </source>
</evidence>
<evidence type="ECO:0000313" key="11">
    <source>
        <dbReference type="EMBL" id="KAK4534101.1"/>
    </source>
</evidence>
<dbReference type="InterPro" id="IPR008011">
    <property type="entry name" value="Complex1_LYR_dom"/>
</dbReference>
<dbReference type="GO" id="GO:0005743">
    <property type="term" value="C:mitochondrial inner membrane"/>
    <property type="evidence" value="ECO:0007669"/>
    <property type="project" value="UniProtKB-SubCell"/>
</dbReference>